<comment type="pathway">
    <text evidence="2 8">Cofactor biosynthesis; ubiquinone biosynthesis.</text>
</comment>
<comment type="similarity">
    <text evidence="3 8">Belongs to the COQ9 family.</text>
</comment>
<name>A0A1C1CWV5_9EURO</name>
<dbReference type="VEuPathDB" id="FungiDB:CLCR_10683"/>
<evidence type="ECO:0000256" key="8">
    <source>
        <dbReference type="RuleBase" id="RU366063"/>
    </source>
</evidence>
<proteinExistence type="inferred from homology"/>
<comment type="function">
    <text evidence="8">Membrane-associated protein that warps the membrane surface to access and bind aromatic isoprenes with high specificity, including ubiquinone (CoQ) isoprene intermediates and presents them directly to Coq7, therefore facilitating the Coq7-mediated hydroxylase step. Participates in the biosynthesis of coenzyme Q, also named ubiquinone, an essential lipid-soluble electron transporter for aerobic cellular respiration.</text>
</comment>
<dbReference type="NCBIfam" id="TIGR02396">
    <property type="entry name" value="diverge_rpsU"/>
    <property type="match status" value="1"/>
</dbReference>
<evidence type="ECO:0000256" key="7">
    <source>
        <dbReference type="ARBA" id="ARBA00023128"/>
    </source>
</evidence>
<comment type="caution">
    <text evidence="10">The sequence shown here is derived from an EMBL/GenBank/DDBJ whole genome shotgun (WGS) entry which is preliminary data.</text>
</comment>
<evidence type="ECO:0000256" key="4">
    <source>
        <dbReference type="ARBA" id="ARBA00022688"/>
    </source>
</evidence>
<dbReference type="PANTHER" id="PTHR21427">
    <property type="entry name" value="UBIQUINONE BIOSYNTHESIS PROTEIN COQ9, MITOCHONDRIAL"/>
    <property type="match status" value="1"/>
</dbReference>
<feature type="domain" description="COQ9 C-terminal" evidence="9">
    <location>
        <begin position="154"/>
        <end position="222"/>
    </location>
</feature>
<dbReference type="PANTHER" id="PTHR21427:SF19">
    <property type="entry name" value="UBIQUINONE BIOSYNTHESIS PROTEIN COQ9, MITOCHONDRIAL"/>
    <property type="match status" value="1"/>
</dbReference>
<keyword evidence="4 8" id="KW-0831">Ubiquinone biosynthesis</keyword>
<dbReference type="VEuPathDB" id="FungiDB:G647_04334"/>
<comment type="subcellular location">
    <subcellularLocation>
        <location evidence="1 8">Mitochondrion</location>
    </subcellularLocation>
</comment>
<dbReference type="InterPro" id="IPR012762">
    <property type="entry name" value="Ubiq_biosynth_COQ9"/>
</dbReference>
<evidence type="ECO:0000256" key="2">
    <source>
        <dbReference type="ARBA" id="ARBA00004749"/>
    </source>
</evidence>
<keyword evidence="5" id="KW-0809">Transit peptide</keyword>
<evidence type="ECO:0000256" key="3">
    <source>
        <dbReference type="ARBA" id="ARBA00010766"/>
    </source>
</evidence>
<gene>
    <name evidence="10" type="primary">coq9</name>
    <name evidence="10" type="ORF">CLCR_10683</name>
</gene>
<keyword evidence="11" id="KW-1185">Reference proteome</keyword>
<dbReference type="UniPathway" id="UPA00232"/>
<dbReference type="STRING" id="86049.A0A1C1CWV5"/>
<organism evidence="10 11">
    <name type="scientific">Cladophialophora carrionii</name>
    <dbReference type="NCBI Taxonomy" id="86049"/>
    <lineage>
        <taxon>Eukaryota</taxon>
        <taxon>Fungi</taxon>
        <taxon>Dikarya</taxon>
        <taxon>Ascomycota</taxon>
        <taxon>Pezizomycotina</taxon>
        <taxon>Eurotiomycetes</taxon>
        <taxon>Chaetothyriomycetidae</taxon>
        <taxon>Chaetothyriales</taxon>
        <taxon>Herpotrichiellaceae</taxon>
        <taxon>Cladophialophora</taxon>
    </lineage>
</organism>
<dbReference type="OrthoDB" id="619536at2759"/>
<dbReference type="GO" id="GO:0008289">
    <property type="term" value="F:lipid binding"/>
    <property type="evidence" value="ECO:0007669"/>
    <property type="project" value="UniProtKB-UniRule"/>
</dbReference>
<reference evidence="11" key="1">
    <citation type="submission" date="2015-07" db="EMBL/GenBank/DDBJ databases">
        <authorList>
            <person name="Teixeira M.M."/>
            <person name="Souza R.C."/>
            <person name="Almeida L.G."/>
            <person name="Vicente V.A."/>
            <person name="de Hoog S."/>
            <person name="Bocca A.L."/>
            <person name="de Almeida S.R."/>
            <person name="Vasconcelos A.T."/>
            <person name="Felipe M.S."/>
        </authorList>
    </citation>
    <scope>NUCLEOTIDE SEQUENCE [LARGE SCALE GENOMIC DNA]</scope>
    <source>
        <strain evidence="11">KSF</strain>
    </source>
</reference>
<keyword evidence="10" id="KW-0830">Ubiquinone</keyword>
<protein>
    <recommendedName>
        <fullName evidence="8">Ubiquinone biosynthesis protein</fullName>
    </recommendedName>
</protein>
<dbReference type="Gene3D" id="1.10.357.10">
    <property type="entry name" value="Tetracycline Repressor, domain 2"/>
    <property type="match status" value="1"/>
</dbReference>
<keyword evidence="6 8" id="KW-0446">Lipid-binding</keyword>
<evidence type="ECO:0000256" key="5">
    <source>
        <dbReference type="ARBA" id="ARBA00022946"/>
    </source>
</evidence>
<accession>A0A1C1CWV5</accession>
<dbReference type="InterPro" id="IPR013718">
    <property type="entry name" value="COQ9_C"/>
</dbReference>
<dbReference type="GO" id="GO:0006744">
    <property type="term" value="P:ubiquinone biosynthetic process"/>
    <property type="evidence" value="ECO:0007669"/>
    <property type="project" value="UniProtKB-UniRule"/>
</dbReference>
<dbReference type="AlphaFoldDB" id="A0A1C1CWV5"/>
<dbReference type="EMBL" id="LGRB01000008">
    <property type="protein sequence ID" value="OCT52994.1"/>
    <property type="molecule type" value="Genomic_DNA"/>
</dbReference>
<evidence type="ECO:0000259" key="9">
    <source>
        <dbReference type="Pfam" id="PF08511"/>
    </source>
</evidence>
<dbReference type="Proteomes" id="UP000094526">
    <property type="component" value="Unassembled WGS sequence"/>
</dbReference>
<sequence>MALTKALRACSVTTSQPYRFANTVATYRVKRTYFSIHHPHPPPFAETQDRILSAAMKRVPEHGFTQRAMTLGAKDAGYLDVTVQLFPRRVFDLINYHLVTQRLLLKDSVQFPEGGRLGMGGKVRTLAMARLRANADIIQHWKGALGHMSLLENIPASMKELNALSDEIWYLAGDTAVDSSWYTKRASLAVVYASSEMFMTTDTSSDFVATEEFLDRRLKDAQILGGMAGGFSQYLGFWTGNSVNLARSWGIRV</sequence>
<dbReference type="FunFam" id="1.10.357.10:FF:000004">
    <property type="entry name" value="Ubiquinone biosynthesis protein COQ9, mitochondrial"/>
    <property type="match status" value="1"/>
</dbReference>
<dbReference type="eggNOG" id="KOG2969">
    <property type="taxonomic scope" value="Eukaryota"/>
</dbReference>
<evidence type="ECO:0000256" key="1">
    <source>
        <dbReference type="ARBA" id="ARBA00004173"/>
    </source>
</evidence>
<evidence type="ECO:0000256" key="6">
    <source>
        <dbReference type="ARBA" id="ARBA00023121"/>
    </source>
</evidence>
<dbReference type="Pfam" id="PF08511">
    <property type="entry name" value="COQ9"/>
    <property type="match status" value="1"/>
</dbReference>
<evidence type="ECO:0000313" key="10">
    <source>
        <dbReference type="EMBL" id="OCT52994.1"/>
    </source>
</evidence>
<evidence type="ECO:0000313" key="11">
    <source>
        <dbReference type="Proteomes" id="UP000094526"/>
    </source>
</evidence>
<keyword evidence="7 8" id="KW-0496">Mitochondrion</keyword>
<dbReference type="GO" id="GO:0005743">
    <property type="term" value="C:mitochondrial inner membrane"/>
    <property type="evidence" value="ECO:0007669"/>
    <property type="project" value="TreeGrafter"/>
</dbReference>